<evidence type="ECO:0000313" key="2">
    <source>
        <dbReference type="Proteomes" id="UP000054477"/>
    </source>
</evidence>
<evidence type="ECO:0000313" key="1">
    <source>
        <dbReference type="EMBL" id="KIJ97297.1"/>
    </source>
</evidence>
<proteinExistence type="predicted"/>
<organism evidence="1 2">
    <name type="scientific">Laccaria amethystina LaAM-08-1</name>
    <dbReference type="NCBI Taxonomy" id="1095629"/>
    <lineage>
        <taxon>Eukaryota</taxon>
        <taxon>Fungi</taxon>
        <taxon>Dikarya</taxon>
        <taxon>Basidiomycota</taxon>
        <taxon>Agaricomycotina</taxon>
        <taxon>Agaricomycetes</taxon>
        <taxon>Agaricomycetidae</taxon>
        <taxon>Agaricales</taxon>
        <taxon>Agaricineae</taxon>
        <taxon>Hydnangiaceae</taxon>
        <taxon>Laccaria</taxon>
    </lineage>
</organism>
<dbReference type="Proteomes" id="UP000054477">
    <property type="component" value="Unassembled WGS sequence"/>
</dbReference>
<accession>A0A0C9XMJ0</accession>
<name>A0A0C9XMJ0_9AGAR</name>
<dbReference type="HOGENOM" id="CLU_2146305_0_0_1"/>
<protein>
    <submittedName>
        <fullName evidence="1">Uncharacterized protein</fullName>
    </submittedName>
</protein>
<reference evidence="1 2" key="1">
    <citation type="submission" date="2014-04" db="EMBL/GenBank/DDBJ databases">
        <authorList>
            <consortium name="DOE Joint Genome Institute"/>
            <person name="Kuo A."/>
            <person name="Kohler A."/>
            <person name="Nagy L.G."/>
            <person name="Floudas D."/>
            <person name="Copeland A."/>
            <person name="Barry K.W."/>
            <person name="Cichocki N."/>
            <person name="Veneault-Fourrey C."/>
            <person name="LaButti K."/>
            <person name="Lindquist E.A."/>
            <person name="Lipzen A."/>
            <person name="Lundell T."/>
            <person name="Morin E."/>
            <person name="Murat C."/>
            <person name="Sun H."/>
            <person name="Tunlid A."/>
            <person name="Henrissat B."/>
            <person name="Grigoriev I.V."/>
            <person name="Hibbett D.S."/>
            <person name="Martin F."/>
            <person name="Nordberg H.P."/>
            <person name="Cantor M.N."/>
            <person name="Hua S.X."/>
        </authorList>
    </citation>
    <scope>NUCLEOTIDE SEQUENCE [LARGE SCALE GENOMIC DNA]</scope>
    <source>
        <strain evidence="1 2">LaAM-08-1</strain>
    </source>
</reference>
<dbReference type="EMBL" id="KN838697">
    <property type="protein sequence ID" value="KIJ97297.1"/>
    <property type="molecule type" value="Genomic_DNA"/>
</dbReference>
<gene>
    <name evidence="1" type="ORF">K443DRAFT_10008</name>
</gene>
<dbReference type="OrthoDB" id="3361009at2759"/>
<dbReference type="AlphaFoldDB" id="A0A0C9XMJ0"/>
<reference evidence="2" key="2">
    <citation type="submission" date="2015-01" db="EMBL/GenBank/DDBJ databases">
        <title>Evolutionary Origins and Diversification of the Mycorrhizal Mutualists.</title>
        <authorList>
            <consortium name="DOE Joint Genome Institute"/>
            <consortium name="Mycorrhizal Genomics Consortium"/>
            <person name="Kohler A."/>
            <person name="Kuo A."/>
            <person name="Nagy L.G."/>
            <person name="Floudas D."/>
            <person name="Copeland A."/>
            <person name="Barry K.W."/>
            <person name="Cichocki N."/>
            <person name="Veneault-Fourrey C."/>
            <person name="LaButti K."/>
            <person name="Lindquist E.A."/>
            <person name="Lipzen A."/>
            <person name="Lundell T."/>
            <person name="Morin E."/>
            <person name="Murat C."/>
            <person name="Riley R."/>
            <person name="Ohm R."/>
            <person name="Sun H."/>
            <person name="Tunlid A."/>
            <person name="Henrissat B."/>
            <person name="Grigoriev I.V."/>
            <person name="Hibbett D.S."/>
            <person name="Martin F."/>
        </authorList>
    </citation>
    <scope>NUCLEOTIDE SEQUENCE [LARGE SCALE GENOMIC DNA]</scope>
    <source>
        <strain evidence="2">LaAM-08-1</strain>
    </source>
</reference>
<sequence>MPISQETEIRSEERRNTPIIYPETQQTQVVFEPAPPAAATRAVPQQQGFTAETNTVEAPNEHLQHRGVIPQRKVSFKERVIGVAQKTRGTVLGKPGLKEHGEAILAGKTTHEQDRAL</sequence>
<keyword evidence="2" id="KW-1185">Reference proteome</keyword>